<gene>
    <name evidence="2" type="ORF">FOB72_08450</name>
</gene>
<dbReference type="RefSeq" id="WP_150372112.1">
    <property type="nucleotide sequence ID" value="NZ_CP044065.1"/>
</dbReference>
<feature type="region of interest" description="Disordered" evidence="1">
    <location>
        <begin position="282"/>
        <end position="307"/>
    </location>
</feature>
<evidence type="ECO:0000313" key="3">
    <source>
        <dbReference type="Proteomes" id="UP000322822"/>
    </source>
</evidence>
<dbReference type="AlphaFoldDB" id="A0A5P2H445"/>
<evidence type="ECO:0000256" key="1">
    <source>
        <dbReference type="SAM" id="MobiDB-lite"/>
    </source>
</evidence>
<evidence type="ECO:0000313" key="2">
    <source>
        <dbReference type="EMBL" id="QET02070.1"/>
    </source>
</evidence>
<proteinExistence type="predicted"/>
<accession>A0A5P2H445</accession>
<dbReference type="EMBL" id="CP044065">
    <property type="protein sequence ID" value="QET02070.1"/>
    <property type="molecule type" value="Genomic_DNA"/>
</dbReference>
<dbReference type="Proteomes" id="UP000322822">
    <property type="component" value="Chromosome 1"/>
</dbReference>
<feature type="compositionally biased region" description="Polar residues" evidence="1">
    <location>
        <begin position="297"/>
        <end position="307"/>
    </location>
</feature>
<sequence length="307" mass="33549">MAAGDPAVATVPGCSSRLHAASQHFLDAACRREIPDAAPASDGPLACNGKPSNDFAPAWYYLPLRHYRTREIVPEQWRVAPAPPNAWMRDEAGLHRAGIRAQRQFRHALRFRFDTGGVTPLQPASEVVSPTLDGWLAQLHAARNDPVAMRWLSWSIRTRGLGCAPEELLDRWIHRAREMQEDARDADDGARPLFAAVAYVGDEAASIVHYVVHTGTDGFEHLLIVDSMPAPSTLLDPFGDRTVHNGMVATIHHMSAVAAEKTDFRSVRVGMSLRVNAEAMREAGFVRDGPDDATPPGGTTSSPRDDL</sequence>
<reference evidence="2 3" key="1">
    <citation type="submission" date="2019-09" db="EMBL/GenBank/DDBJ databases">
        <title>FDA dAtabase for Regulatory Grade micrObial Sequences (FDA-ARGOS): Supporting development and validation of Infectious Disease Dx tests.</title>
        <authorList>
            <person name="Sciortino C."/>
            <person name="Tallon L."/>
            <person name="Sadzewicz L."/>
            <person name="Vavikolanu K."/>
            <person name="Mehta A."/>
            <person name="Aluvathingal J."/>
            <person name="Nadendla S."/>
            <person name="Nandy P."/>
            <person name="Geyer C."/>
            <person name="Yan Y."/>
            <person name="Sichtig H."/>
        </authorList>
    </citation>
    <scope>NUCLEOTIDE SEQUENCE [LARGE SCALE GENOMIC DNA]</scope>
    <source>
        <strain evidence="2 3">FDAARGOS_664</strain>
    </source>
</reference>
<organism evidence="2 3">
    <name type="scientific">Cupriavidus pauculus</name>
    <dbReference type="NCBI Taxonomy" id="82633"/>
    <lineage>
        <taxon>Bacteria</taxon>
        <taxon>Pseudomonadati</taxon>
        <taxon>Pseudomonadota</taxon>
        <taxon>Betaproteobacteria</taxon>
        <taxon>Burkholderiales</taxon>
        <taxon>Burkholderiaceae</taxon>
        <taxon>Cupriavidus</taxon>
    </lineage>
</organism>
<name>A0A5P2H445_9BURK</name>
<protein>
    <submittedName>
        <fullName evidence="2">Uncharacterized protein</fullName>
    </submittedName>
</protein>